<keyword evidence="11" id="KW-0804">Transcription</keyword>
<dbReference type="Gene3D" id="1.10.287.130">
    <property type="match status" value="1"/>
</dbReference>
<dbReference type="CDD" id="cd00082">
    <property type="entry name" value="HisKA"/>
    <property type="match status" value="1"/>
</dbReference>
<keyword evidence="3 12" id="KW-0597">Phosphoprotein</keyword>
<dbReference type="InterPro" id="IPR036097">
    <property type="entry name" value="HisK_dim/P_sf"/>
</dbReference>
<dbReference type="GO" id="GO:0005524">
    <property type="term" value="F:ATP binding"/>
    <property type="evidence" value="ECO:0007669"/>
    <property type="project" value="UniProtKB-KW"/>
</dbReference>
<evidence type="ECO:0000313" key="17">
    <source>
        <dbReference type="Proteomes" id="UP000260983"/>
    </source>
</evidence>
<evidence type="ECO:0000256" key="1">
    <source>
        <dbReference type="ARBA" id="ARBA00000085"/>
    </source>
</evidence>
<feature type="modified residue" description="4-aspartylphosphate" evidence="12">
    <location>
        <position position="1221"/>
    </location>
</feature>
<dbReference type="Gene3D" id="3.30.565.10">
    <property type="entry name" value="Histidine kinase-like ATPase, C-terminal domain"/>
    <property type="match status" value="1"/>
</dbReference>
<dbReference type="SUPFAM" id="SSF52172">
    <property type="entry name" value="CheY-like"/>
    <property type="match status" value="1"/>
</dbReference>
<dbReference type="InterPro" id="IPR003661">
    <property type="entry name" value="HisK_dim/P_dom"/>
</dbReference>
<dbReference type="FunFam" id="1.10.287.130:FF:000045">
    <property type="entry name" value="Two-component system sensor histidine kinase/response regulator"/>
    <property type="match status" value="1"/>
</dbReference>
<dbReference type="InterPro" id="IPR011110">
    <property type="entry name" value="Reg_prop"/>
</dbReference>
<dbReference type="PROSITE" id="PS50110">
    <property type="entry name" value="RESPONSE_REGULATORY"/>
    <property type="match status" value="1"/>
</dbReference>
<dbReference type="PROSITE" id="PS50109">
    <property type="entry name" value="HIS_KIN"/>
    <property type="match status" value="1"/>
</dbReference>
<dbReference type="InterPro" id="IPR013783">
    <property type="entry name" value="Ig-like_fold"/>
</dbReference>
<dbReference type="RefSeq" id="WP_117723002.1">
    <property type="nucleotide sequence ID" value="NZ_QSUL01000001.1"/>
</dbReference>
<evidence type="ECO:0000256" key="11">
    <source>
        <dbReference type="ARBA" id="ARBA00023163"/>
    </source>
</evidence>
<keyword evidence="8" id="KW-0902">Two-component regulatory system</keyword>
<dbReference type="InterPro" id="IPR018060">
    <property type="entry name" value="HTH_AraC"/>
</dbReference>
<dbReference type="Gene3D" id="2.60.40.10">
    <property type="entry name" value="Immunoglobulins"/>
    <property type="match status" value="1"/>
</dbReference>
<name>A0A3E5BS26_9BACE</name>
<organism evidence="16 17">
    <name type="scientific">Bacteroides oleiciplenus</name>
    <dbReference type="NCBI Taxonomy" id="626931"/>
    <lineage>
        <taxon>Bacteria</taxon>
        <taxon>Pseudomonadati</taxon>
        <taxon>Bacteroidota</taxon>
        <taxon>Bacteroidia</taxon>
        <taxon>Bacteroidales</taxon>
        <taxon>Bacteroidaceae</taxon>
        <taxon>Bacteroides</taxon>
    </lineage>
</organism>
<evidence type="ECO:0000256" key="7">
    <source>
        <dbReference type="ARBA" id="ARBA00022840"/>
    </source>
</evidence>
<sequence length="1429" mass="163514">MRRRTLLIIVLLTAIAANAFSEIELRAKKMRTTDGLPSNSIRNIYQDSKGFLWLGTLNGLSRYDGNSFLNFQPETNKHDQISLADNRIYQVMEDKNGFLWIRTVAELYSCYDLQRARFVDFTGNGEYKQNYSSSLLASNGDVWLCHPENGARQMIIQNDRKITSVEFKTEHGNLPDNRVQFMWEDASGRIWIGTQRGLSYATRGDFKIVDRKYNFMRSISYEQDMYFLTKEGDIYHYNSTSGKLIRSASLPNGKKIAFTGNFALKNKWVLMTSAGVYDYDFNTHQVTPNSQLNLKNGNVFRDNHGDYWIYNHSGKVRYILAKTGEMRELQLIPEDRLSYIDFERYHVVHDSRGIIWISTYGNGLFAYKPSENELEHFVSDAKDSPISSDFLQYVMEDKAGAIWVSSEHSGLSRISISNEGITRFYPESSELFDRSNTIRMLTRMENGDIWIGTRKGGLYNYDIHLNPKTSSQYFQSNVYVIAKDSLGQLWMGTRGQGLKIGNTWYKNVASDPSTLAHNHIFSIYCDSKDRMWVGTFGGGLALAEPTPDGKYKFRHFLQQKHGLRMVRNMIEDENGMIWTGTSEGICIFHPDSLIANIDNYHLFNNVNGKFCSNEIRCLFRDSKGRMWVGTSGAGLNLCKPTDNYNSLEYKHYGTSDGLVNNVVLAMLEDALGRLWIATEYGISKFNPENDSFENYFFSSYTLGNVYNDNSACIGADGKLLFGTNYGLTVIDPMKIPSNEVFSPVVFTNLYINGIQMSPEIADSPLKTQSLAYSDKITLKYFQNSFILDFSTFDYSDNSQTKYRYWLENYDKGWSDPSPLSFAAYKYLNPGTYTLHVKSCNGAGIWNEDETTLKIVIVPPFWKSSWAMLGYTILLIIVLYFAYRIANNFNSLHNRINVEKQLTEYKLVFFTNISHEFRTPLTLIQGALEKIQRVSNVPRELASPLQTMNKNTQRMLRLINQLLEFRKMQNNKLALSLEETDVIAFLYEIFLSFKDISEQKNMNFRFEPSVLSYKMFIDKGNLDKVTYNLLSNAFKYTPANGTVIFTVNVDETKKILQIQVSDTGVGIPKEKQHELFKRFMQSSFSGDSIGVGLHLTHELVQVHKGTIEYKDNENGGSIFTVHIPTDKTVYTEKDFLIPGNVLLKENEEQTPCLPELSEEASISPKAVTPLNKRKVLIIEDDNEIRELLKEEVGVYFEVEVAEDGTSGFEKARTYDPDLIICDVLMPGMTGFEVTRRLKSDFATSHIPIVLLTALSSPEKQLEGIESGADAYISKPFSIKFLLARVFRLIEQREKLREKFSNEPGIVHAAMYSTDRDKEFTDRLDVILKANISRSDFSIEEFAQLMKLGRTVFYKKLRGVTGYSPNEYLRIIRMKKAAELLLSEEHLTVAEVSYKVGINDPFYFSKCFKAQFGISPSVYQKGGEKTLEETK</sequence>
<keyword evidence="4" id="KW-0808">Transferase</keyword>
<dbReference type="InterPro" id="IPR009057">
    <property type="entry name" value="Homeodomain-like_sf"/>
</dbReference>
<dbReference type="InterPro" id="IPR015943">
    <property type="entry name" value="WD40/YVTN_repeat-like_dom_sf"/>
</dbReference>
<feature type="domain" description="HTH araC/xylS-type" evidence="13">
    <location>
        <begin position="1320"/>
        <end position="1420"/>
    </location>
</feature>
<dbReference type="GO" id="GO:0003700">
    <property type="term" value="F:DNA-binding transcription factor activity"/>
    <property type="evidence" value="ECO:0007669"/>
    <property type="project" value="InterPro"/>
</dbReference>
<dbReference type="Gene3D" id="3.40.50.2300">
    <property type="match status" value="1"/>
</dbReference>
<dbReference type="SMART" id="SM00387">
    <property type="entry name" value="HATPase_c"/>
    <property type="match status" value="1"/>
</dbReference>
<dbReference type="EC" id="2.7.13.3" evidence="2"/>
<proteinExistence type="predicted"/>
<dbReference type="SUPFAM" id="SSF55874">
    <property type="entry name" value="ATPase domain of HSP90 chaperone/DNA topoisomerase II/histidine kinase"/>
    <property type="match status" value="1"/>
</dbReference>
<dbReference type="PROSITE" id="PS00041">
    <property type="entry name" value="HTH_ARAC_FAMILY_1"/>
    <property type="match status" value="1"/>
</dbReference>
<evidence type="ECO:0000256" key="5">
    <source>
        <dbReference type="ARBA" id="ARBA00022741"/>
    </source>
</evidence>
<reference evidence="16 17" key="1">
    <citation type="submission" date="2018-08" db="EMBL/GenBank/DDBJ databases">
        <title>A genome reference for cultivated species of the human gut microbiota.</title>
        <authorList>
            <person name="Zou Y."/>
            <person name="Xue W."/>
            <person name="Luo G."/>
        </authorList>
    </citation>
    <scope>NUCLEOTIDE SEQUENCE [LARGE SCALE GENOMIC DNA]</scope>
    <source>
        <strain evidence="16 17">OM05-15BH</strain>
    </source>
</reference>
<keyword evidence="10" id="KW-0238">DNA-binding</keyword>
<dbReference type="PANTHER" id="PTHR43547">
    <property type="entry name" value="TWO-COMPONENT HISTIDINE KINASE"/>
    <property type="match status" value="1"/>
</dbReference>
<dbReference type="Pfam" id="PF00512">
    <property type="entry name" value="HisKA"/>
    <property type="match status" value="1"/>
</dbReference>
<dbReference type="SMART" id="SM00388">
    <property type="entry name" value="HisKA"/>
    <property type="match status" value="1"/>
</dbReference>
<evidence type="ECO:0000259" key="13">
    <source>
        <dbReference type="PROSITE" id="PS01124"/>
    </source>
</evidence>
<dbReference type="EMBL" id="QSUL01000001">
    <property type="protein sequence ID" value="RGN40183.1"/>
    <property type="molecule type" value="Genomic_DNA"/>
</dbReference>
<dbReference type="SUPFAM" id="SSF46689">
    <property type="entry name" value="Homeodomain-like"/>
    <property type="match status" value="1"/>
</dbReference>
<dbReference type="InterPro" id="IPR004358">
    <property type="entry name" value="Sig_transdc_His_kin-like_C"/>
</dbReference>
<dbReference type="InterPro" id="IPR003594">
    <property type="entry name" value="HATPase_dom"/>
</dbReference>
<dbReference type="InterPro" id="IPR018062">
    <property type="entry name" value="HTH_AraC-typ_CS"/>
</dbReference>
<dbReference type="Pfam" id="PF12833">
    <property type="entry name" value="HTH_18"/>
    <property type="match status" value="1"/>
</dbReference>
<dbReference type="CDD" id="cd00146">
    <property type="entry name" value="PKD"/>
    <property type="match status" value="1"/>
</dbReference>
<dbReference type="InterPro" id="IPR011123">
    <property type="entry name" value="Y_Y_Y"/>
</dbReference>
<evidence type="ECO:0000256" key="10">
    <source>
        <dbReference type="ARBA" id="ARBA00023125"/>
    </source>
</evidence>
<dbReference type="Pfam" id="PF07495">
    <property type="entry name" value="Y_Y_Y"/>
    <property type="match status" value="1"/>
</dbReference>
<evidence type="ECO:0000259" key="15">
    <source>
        <dbReference type="PROSITE" id="PS50110"/>
    </source>
</evidence>
<evidence type="ECO:0000256" key="2">
    <source>
        <dbReference type="ARBA" id="ARBA00012438"/>
    </source>
</evidence>
<keyword evidence="5" id="KW-0547">Nucleotide-binding</keyword>
<dbReference type="GO" id="GO:0043565">
    <property type="term" value="F:sequence-specific DNA binding"/>
    <property type="evidence" value="ECO:0007669"/>
    <property type="project" value="InterPro"/>
</dbReference>
<dbReference type="Gene3D" id="1.10.10.60">
    <property type="entry name" value="Homeodomain-like"/>
    <property type="match status" value="2"/>
</dbReference>
<dbReference type="SMART" id="SM00448">
    <property type="entry name" value="REC"/>
    <property type="match status" value="1"/>
</dbReference>
<dbReference type="GO" id="GO:0000155">
    <property type="term" value="F:phosphorelay sensor kinase activity"/>
    <property type="evidence" value="ECO:0007669"/>
    <property type="project" value="InterPro"/>
</dbReference>
<evidence type="ECO:0000256" key="3">
    <source>
        <dbReference type="ARBA" id="ARBA00022553"/>
    </source>
</evidence>
<evidence type="ECO:0000256" key="6">
    <source>
        <dbReference type="ARBA" id="ARBA00022777"/>
    </source>
</evidence>
<feature type="domain" description="Histidine kinase" evidence="14">
    <location>
        <begin position="911"/>
        <end position="1126"/>
    </location>
</feature>
<evidence type="ECO:0000256" key="9">
    <source>
        <dbReference type="ARBA" id="ARBA00023015"/>
    </source>
</evidence>
<dbReference type="SMART" id="SM00342">
    <property type="entry name" value="HTH_ARAC"/>
    <property type="match status" value="1"/>
</dbReference>
<evidence type="ECO:0000256" key="4">
    <source>
        <dbReference type="ARBA" id="ARBA00022679"/>
    </source>
</evidence>
<dbReference type="InterPro" id="IPR036890">
    <property type="entry name" value="HATPase_C_sf"/>
</dbReference>
<accession>A0A3E5BS26</accession>
<evidence type="ECO:0000256" key="12">
    <source>
        <dbReference type="PROSITE-ProRule" id="PRU00169"/>
    </source>
</evidence>
<dbReference type="PANTHER" id="PTHR43547:SF2">
    <property type="entry name" value="HYBRID SIGNAL TRANSDUCTION HISTIDINE KINASE C"/>
    <property type="match status" value="1"/>
</dbReference>
<dbReference type="Gene3D" id="2.130.10.10">
    <property type="entry name" value="YVTN repeat-like/Quinoprotein amine dehydrogenase"/>
    <property type="match status" value="3"/>
</dbReference>
<dbReference type="PRINTS" id="PR00344">
    <property type="entry name" value="BCTRLSENSOR"/>
</dbReference>
<dbReference type="PROSITE" id="PS01124">
    <property type="entry name" value="HTH_ARAC_FAMILY_2"/>
    <property type="match status" value="1"/>
</dbReference>
<feature type="domain" description="Response regulatory" evidence="15">
    <location>
        <begin position="1173"/>
        <end position="1288"/>
    </location>
</feature>
<dbReference type="Proteomes" id="UP000260983">
    <property type="component" value="Unassembled WGS sequence"/>
</dbReference>
<protein>
    <recommendedName>
        <fullName evidence="2">histidine kinase</fullName>
        <ecNumber evidence="2">2.7.13.3</ecNumber>
    </recommendedName>
</protein>
<dbReference type="Pfam" id="PF02518">
    <property type="entry name" value="HATPase_c"/>
    <property type="match status" value="1"/>
</dbReference>
<dbReference type="InterPro" id="IPR011006">
    <property type="entry name" value="CheY-like_superfamily"/>
</dbReference>
<comment type="catalytic activity">
    <reaction evidence="1">
        <text>ATP + protein L-histidine = ADP + protein N-phospho-L-histidine.</text>
        <dbReference type="EC" id="2.7.13.3"/>
    </reaction>
</comment>
<comment type="caution">
    <text evidence="16">The sequence shown here is derived from an EMBL/GenBank/DDBJ whole genome shotgun (WGS) entry which is preliminary data.</text>
</comment>
<evidence type="ECO:0000313" key="16">
    <source>
        <dbReference type="EMBL" id="RGN40183.1"/>
    </source>
</evidence>
<dbReference type="SUPFAM" id="SSF63829">
    <property type="entry name" value="Calcium-dependent phosphotriesterase"/>
    <property type="match status" value="3"/>
</dbReference>
<evidence type="ECO:0000256" key="8">
    <source>
        <dbReference type="ARBA" id="ARBA00023012"/>
    </source>
</evidence>
<dbReference type="SUPFAM" id="SSF47384">
    <property type="entry name" value="Homodimeric domain of signal transducing histidine kinase"/>
    <property type="match status" value="1"/>
</dbReference>
<gene>
    <name evidence="16" type="ORF">DXB65_00595</name>
</gene>
<dbReference type="FunFam" id="2.60.40.10:FF:000791">
    <property type="entry name" value="Two-component system sensor histidine kinase/response regulator"/>
    <property type="match status" value="1"/>
</dbReference>
<dbReference type="FunFam" id="3.30.565.10:FF:000037">
    <property type="entry name" value="Hybrid sensor histidine kinase/response regulator"/>
    <property type="match status" value="1"/>
</dbReference>
<keyword evidence="7" id="KW-0067">ATP-binding</keyword>
<dbReference type="InterPro" id="IPR005467">
    <property type="entry name" value="His_kinase_dom"/>
</dbReference>
<dbReference type="Pfam" id="PF07494">
    <property type="entry name" value="Reg_prop"/>
    <property type="match status" value="5"/>
</dbReference>
<dbReference type="Pfam" id="PF00072">
    <property type="entry name" value="Response_reg"/>
    <property type="match status" value="1"/>
</dbReference>
<dbReference type="InterPro" id="IPR001789">
    <property type="entry name" value="Sig_transdc_resp-reg_receiver"/>
</dbReference>
<keyword evidence="9" id="KW-0805">Transcription regulation</keyword>
<evidence type="ECO:0000259" key="14">
    <source>
        <dbReference type="PROSITE" id="PS50109"/>
    </source>
</evidence>
<keyword evidence="6" id="KW-0418">Kinase</keyword>